<dbReference type="InterPro" id="IPR023997">
    <property type="entry name" value="TonB-dep_OMP_SusC/RagA_CS"/>
</dbReference>
<dbReference type="Gene3D" id="2.60.40.1120">
    <property type="entry name" value="Carboxypeptidase-like, regulatory domain"/>
    <property type="match status" value="1"/>
</dbReference>
<keyword evidence="6 8" id="KW-0472">Membrane</keyword>
<evidence type="ECO:0000313" key="13">
    <source>
        <dbReference type="Proteomes" id="UP001324380"/>
    </source>
</evidence>
<keyword evidence="2 8" id="KW-0813">Transport</keyword>
<dbReference type="InterPro" id="IPR000531">
    <property type="entry name" value="Beta-barrel_TonB"/>
</dbReference>
<dbReference type="InterPro" id="IPR039426">
    <property type="entry name" value="TonB-dep_rcpt-like"/>
</dbReference>
<comment type="similarity">
    <text evidence="8 9">Belongs to the TonB-dependent receptor family.</text>
</comment>
<reference evidence="12 13" key="1">
    <citation type="submission" date="2023-11" db="EMBL/GenBank/DDBJ databases">
        <title>Analysis of the Genomes of Mucilaginibacter gossypii cycad 4 and M. sabulilitoris SNA2: microbes with the potential for plant growth promotion.</title>
        <authorList>
            <person name="Hirsch A.M."/>
            <person name="Humm E."/>
            <person name="Rubbi M."/>
            <person name="Del Vecchio G."/>
            <person name="Ha S.M."/>
            <person name="Pellegrini M."/>
            <person name="Gunsalus R.P."/>
        </authorList>
    </citation>
    <scope>NUCLEOTIDE SEQUENCE [LARGE SCALE GENOMIC DNA]</scope>
    <source>
        <strain evidence="12 13">SNA2</strain>
    </source>
</reference>
<gene>
    <name evidence="12" type="ORF">SNE25_20030</name>
</gene>
<keyword evidence="3 8" id="KW-1134">Transmembrane beta strand</keyword>
<keyword evidence="5 9" id="KW-0798">TonB box</keyword>
<evidence type="ECO:0000256" key="4">
    <source>
        <dbReference type="ARBA" id="ARBA00022692"/>
    </source>
</evidence>
<evidence type="ECO:0000256" key="2">
    <source>
        <dbReference type="ARBA" id="ARBA00022448"/>
    </source>
</evidence>
<dbReference type="Pfam" id="PF13715">
    <property type="entry name" value="CarbopepD_reg_2"/>
    <property type="match status" value="1"/>
</dbReference>
<keyword evidence="13" id="KW-1185">Reference proteome</keyword>
<evidence type="ECO:0000256" key="6">
    <source>
        <dbReference type="ARBA" id="ARBA00023136"/>
    </source>
</evidence>
<feature type="domain" description="TonB-dependent receptor-like beta-barrel" evidence="10">
    <location>
        <begin position="480"/>
        <end position="1061"/>
    </location>
</feature>
<evidence type="ECO:0000259" key="11">
    <source>
        <dbReference type="Pfam" id="PF07715"/>
    </source>
</evidence>
<dbReference type="NCBIfam" id="TIGR04057">
    <property type="entry name" value="SusC_RagA_signa"/>
    <property type="match status" value="1"/>
</dbReference>
<accession>A0ABZ0TIR5</accession>
<keyword evidence="4 8" id="KW-0812">Transmembrane</keyword>
<keyword evidence="7 8" id="KW-0998">Cell outer membrane</keyword>
<dbReference type="Gene3D" id="2.170.130.10">
    <property type="entry name" value="TonB-dependent receptor, plug domain"/>
    <property type="match status" value="1"/>
</dbReference>
<dbReference type="InterPro" id="IPR023996">
    <property type="entry name" value="TonB-dep_OMP_SusC/RagA"/>
</dbReference>
<dbReference type="SUPFAM" id="SSF56935">
    <property type="entry name" value="Porins"/>
    <property type="match status" value="1"/>
</dbReference>
<dbReference type="InterPro" id="IPR037066">
    <property type="entry name" value="Plug_dom_sf"/>
</dbReference>
<proteinExistence type="inferred from homology"/>
<name>A0ABZ0TIR5_9SPHI</name>
<dbReference type="PROSITE" id="PS52016">
    <property type="entry name" value="TONB_DEPENDENT_REC_3"/>
    <property type="match status" value="1"/>
</dbReference>
<organism evidence="12 13">
    <name type="scientific">Mucilaginibacter sabulilitoris</name>
    <dbReference type="NCBI Taxonomy" id="1173583"/>
    <lineage>
        <taxon>Bacteria</taxon>
        <taxon>Pseudomonadati</taxon>
        <taxon>Bacteroidota</taxon>
        <taxon>Sphingobacteriia</taxon>
        <taxon>Sphingobacteriales</taxon>
        <taxon>Sphingobacteriaceae</taxon>
        <taxon>Mucilaginibacter</taxon>
    </lineage>
</organism>
<dbReference type="InterPro" id="IPR036942">
    <property type="entry name" value="Beta-barrel_TonB_sf"/>
</dbReference>
<dbReference type="Pfam" id="PF00593">
    <property type="entry name" value="TonB_dep_Rec_b-barrel"/>
    <property type="match status" value="1"/>
</dbReference>
<feature type="domain" description="TonB-dependent receptor plug" evidence="11">
    <location>
        <begin position="226"/>
        <end position="329"/>
    </location>
</feature>
<evidence type="ECO:0000256" key="3">
    <source>
        <dbReference type="ARBA" id="ARBA00022452"/>
    </source>
</evidence>
<evidence type="ECO:0000256" key="9">
    <source>
        <dbReference type="RuleBase" id="RU003357"/>
    </source>
</evidence>
<dbReference type="InterPro" id="IPR012910">
    <property type="entry name" value="Plug_dom"/>
</dbReference>
<dbReference type="Gene3D" id="2.40.170.20">
    <property type="entry name" value="TonB-dependent receptor, beta-barrel domain"/>
    <property type="match status" value="1"/>
</dbReference>
<protein>
    <submittedName>
        <fullName evidence="12">SusC/RagA family TonB-linked outer membrane protein</fullName>
    </submittedName>
</protein>
<dbReference type="Proteomes" id="UP001324380">
    <property type="component" value="Chromosome"/>
</dbReference>
<evidence type="ECO:0000256" key="5">
    <source>
        <dbReference type="ARBA" id="ARBA00023077"/>
    </source>
</evidence>
<dbReference type="SUPFAM" id="SSF49464">
    <property type="entry name" value="Carboxypeptidase regulatory domain-like"/>
    <property type="match status" value="1"/>
</dbReference>
<comment type="subcellular location">
    <subcellularLocation>
        <location evidence="1 8">Cell outer membrane</location>
        <topology evidence="1 8">Multi-pass membrane protein</topology>
    </subcellularLocation>
</comment>
<evidence type="ECO:0000256" key="1">
    <source>
        <dbReference type="ARBA" id="ARBA00004571"/>
    </source>
</evidence>
<dbReference type="Pfam" id="PF07715">
    <property type="entry name" value="Plug"/>
    <property type="match status" value="1"/>
</dbReference>
<sequence>MKIKLKPGAIWPGMSKLLLVMKLIAVILFVAFTQVHAGSFAQNITIHESNVSVEKILQQIKKQSNYHFIYDSKLGLLKTKMVTVQADGATVNQVLDQCLKGLPLSYTIIQQTIAIKGKQEENQTNVPQKVPVTITGTVSDAKGLPLPGVNVVLKGTSTGAITDINGNYRLKLTDNKGVLVFSFIGFISQEVTITPDNTVINVQLKDEPRNLNEVVVVGYGTQRRGDITSAISSVKSENFVKGSVTDAAQLIRGKVAGLAVATTDGNPTATSQINLRGITTILSGTAPLVLIDGVPGTLTTVAPEDIESIDVLKDGSAAAIYGTRGTNGVILITTKKAKANTAPTIELNTYFSTQRITKKLDFMNADEYRQLVAQKKPGATDYGHDTNWLDQVTQTPFSQVYNLSLKGATQNTNYVVNFNYRRLEGIMKQSDNNILYPRIEVNHTMFDGKLKFNANLSGFEQRNYVGTSGDLNNISGLPDAGYNSGVYRNALTYNPTDRVKDDNGEFVEHPDKTDYQNPVSLLQNTVGLMKNSNLRTIGTITYLPINDLNIKLLGSRNLNNSNVGYYETKDQYSTVHDGKNGYAAITNLRNQEDLLELTANYSKRFNDHQINVLAGYSWRQLGSQFSSMSNFDFPTDEFTYNNIRAGLALSRGQSTLFSYQAENKLISYFSRVNYSYKDKYLLTASIRREGSSKFGANHKYGNFPAVSGGWNVMKESFLEDSKTLSNLKLRAGYGITGTEPALPYQSLDKLNFNTYNYFNGQFIQVVNPSSNANPDLRWEKKAEINIGLDYGFLNNRISGSIDVYKRKTTDLLFNYPVASPPYLYNNIIANAASMQNKGIEVQINAIPVTTTNFQWSTSVNYSTNRNKLLSLSDKNFQLASGFFDVGNTGEPIQQQTGRVQIGQPLGNFYGFKSVDIDDTGHWIIQGADGKPKPIANQTANDKTILGNGLPKHYLNWNNTFTYKQFDLNISMRGAFGFQIYNSAQLYYSAPVMLTRGNLLKGSYDKIYGKVALADDQSLQYVSYYIENGDFWKIDNVTLGYNIPVKIKAIKGIRVYASASNLKTFTGYKGIDPEVSILTSNNSSGVLAPGVDDKNRYPATSTYTLGAFFTF</sequence>
<evidence type="ECO:0000256" key="8">
    <source>
        <dbReference type="PROSITE-ProRule" id="PRU01360"/>
    </source>
</evidence>
<evidence type="ECO:0000313" key="12">
    <source>
        <dbReference type="EMBL" id="WPU91609.1"/>
    </source>
</evidence>
<dbReference type="RefSeq" id="WP_321560775.1">
    <property type="nucleotide sequence ID" value="NZ_CP139558.1"/>
</dbReference>
<dbReference type="NCBIfam" id="TIGR04056">
    <property type="entry name" value="OMP_RagA_SusC"/>
    <property type="match status" value="1"/>
</dbReference>
<evidence type="ECO:0000259" key="10">
    <source>
        <dbReference type="Pfam" id="PF00593"/>
    </source>
</evidence>
<evidence type="ECO:0000256" key="7">
    <source>
        <dbReference type="ARBA" id="ARBA00023237"/>
    </source>
</evidence>
<dbReference type="EMBL" id="CP139558">
    <property type="protein sequence ID" value="WPU91609.1"/>
    <property type="molecule type" value="Genomic_DNA"/>
</dbReference>
<dbReference type="InterPro" id="IPR008969">
    <property type="entry name" value="CarboxyPept-like_regulatory"/>
</dbReference>